<evidence type="ECO:0000256" key="9">
    <source>
        <dbReference type="SAM" id="MobiDB-lite"/>
    </source>
</evidence>
<dbReference type="InterPro" id="IPR024604">
    <property type="entry name" value="GSG2_C"/>
</dbReference>
<feature type="compositionally biased region" description="Basic residues" evidence="9">
    <location>
        <begin position="66"/>
        <end position="77"/>
    </location>
</feature>
<evidence type="ECO:0000256" key="7">
    <source>
        <dbReference type="ARBA" id="ARBA00047899"/>
    </source>
</evidence>
<comment type="catalytic activity">
    <reaction evidence="8">
        <text>L-seryl-[protein] + ATP = O-phospho-L-seryl-[protein] + ADP + H(+)</text>
        <dbReference type="Rhea" id="RHEA:17989"/>
        <dbReference type="Rhea" id="RHEA-COMP:9863"/>
        <dbReference type="Rhea" id="RHEA-COMP:11604"/>
        <dbReference type="ChEBI" id="CHEBI:15378"/>
        <dbReference type="ChEBI" id="CHEBI:29999"/>
        <dbReference type="ChEBI" id="CHEBI:30616"/>
        <dbReference type="ChEBI" id="CHEBI:83421"/>
        <dbReference type="ChEBI" id="CHEBI:456216"/>
        <dbReference type="EC" id="2.7.11.1"/>
    </reaction>
</comment>
<keyword evidence="3" id="KW-0808">Transferase</keyword>
<protein>
    <recommendedName>
        <fullName evidence="1">non-specific serine/threonine protein kinase</fullName>
        <ecNumber evidence="1">2.7.11.1</ecNumber>
    </recommendedName>
</protein>
<keyword evidence="5" id="KW-0418">Kinase</keyword>
<dbReference type="Gene3D" id="3.30.200.20">
    <property type="entry name" value="Phosphorylase Kinase, domain 1"/>
    <property type="match status" value="1"/>
</dbReference>
<evidence type="ECO:0000256" key="5">
    <source>
        <dbReference type="ARBA" id="ARBA00022777"/>
    </source>
</evidence>
<organism evidence="11 12">
    <name type="scientific">Lentinula lateritia</name>
    <dbReference type="NCBI Taxonomy" id="40482"/>
    <lineage>
        <taxon>Eukaryota</taxon>
        <taxon>Fungi</taxon>
        <taxon>Dikarya</taxon>
        <taxon>Basidiomycota</taxon>
        <taxon>Agaricomycotina</taxon>
        <taxon>Agaricomycetes</taxon>
        <taxon>Agaricomycetidae</taxon>
        <taxon>Agaricales</taxon>
        <taxon>Marasmiineae</taxon>
        <taxon>Omphalotaceae</taxon>
        <taxon>Lentinula</taxon>
    </lineage>
</organism>
<evidence type="ECO:0000256" key="8">
    <source>
        <dbReference type="ARBA" id="ARBA00048679"/>
    </source>
</evidence>
<dbReference type="GO" id="GO:0000278">
    <property type="term" value="P:mitotic cell cycle"/>
    <property type="evidence" value="ECO:0007669"/>
    <property type="project" value="TreeGrafter"/>
</dbReference>
<feature type="region of interest" description="Disordered" evidence="9">
    <location>
        <begin position="169"/>
        <end position="204"/>
    </location>
</feature>
<dbReference type="Pfam" id="PF12330">
    <property type="entry name" value="Haspin_kinase"/>
    <property type="match status" value="1"/>
</dbReference>
<keyword evidence="2" id="KW-0723">Serine/threonine-protein kinase</keyword>
<dbReference type="GO" id="GO:0005634">
    <property type="term" value="C:nucleus"/>
    <property type="evidence" value="ECO:0007669"/>
    <property type="project" value="TreeGrafter"/>
</dbReference>
<dbReference type="GO" id="GO:0005737">
    <property type="term" value="C:cytoplasm"/>
    <property type="evidence" value="ECO:0007669"/>
    <property type="project" value="TreeGrafter"/>
</dbReference>
<feature type="region of interest" description="Disordered" evidence="9">
    <location>
        <begin position="50"/>
        <end position="82"/>
    </location>
</feature>
<proteinExistence type="predicted"/>
<reference evidence="11" key="1">
    <citation type="submission" date="2022-08" db="EMBL/GenBank/DDBJ databases">
        <authorList>
            <consortium name="DOE Joint Genome Institute"/>
            <person name="Min B."/>
            <person name="Riley R."/>
            <person name="Sierra-Patev S."/>
            <person name="Naranjo-Ortiz M."/>
            <person name="Looney B."/>
            <person name="Konkel Z."/>
            <person name="Slot J.C."/>
            <person name="Sakamoto Y."/>
            <person name="Steenwyk J.L."/>
            <person name="Rokas A."/>
            <person name="Carro J."/>
            <person name="Camarero S."/>
            <person name="Ferreira P."/>
            <person name="Molpeceres G."/>
            <person name="Ruiz-Duenas F.J."/>
            <person name="Serrano A."/>
            <person name="Henrissat B."/>
            <person name="Drula E."/>
            <person name="Hughes K.W."/>
            <person name="Mata J.L."/>
            <person name="Ishikawa N.K."/>
            <person name="Vargas-Isla R."/>
            <person name="Ushijima S."/>
            <person name="Smith C.A."/>
            <person name="Ahrendt S."/>
            <person name="Andreopoulos W."/>
            <person name="He G."/>
            <person name="Labutti K."/>
            <person name="Lipzen A."/>
            <person name="Ng V."/>
            <person name="Sandor L."/>
            <person name="Barry K."/>
            <person name="Martinez A.T."/>
            <person name="Xiao Y."/>
            <person name="Gibbons J.G."/>
            <person name="Terashima K."/>
            <person name="Hibbett D.S."/>
            <person name="Grigoriev I.V."/>
        </authorList>
    </citation>
    <scope>NUCLEOTIDE SEQUENCE</scope>
    <source>
        <strain evidence="11">Sp2 HRB7682 ss15</strain>
    </source>
</reference>
<gene>
    <name evidence="11" type="ORF">C8J55DRAFT_486039</name>
</gene>
<dbReference type="Gene3D" id="1.10.510.10">
    <property type="entry name" value="Transferase(Phosphotransferase) domain 1"/>
    <property type="match status" value="1"/>
</dbReference>
<dbReference type="GO" id="GO:0072354">
    <property type="term" value="F:histone H3T3 kinase activity"/>
    <property type="evidence" value="ECO:0007669"/>
    <property type="project" value="TreeGrafter"/>
</dbReference>
<feature type="compositionally biased region" description="Basic and acidic residues" evidence="9">
    <location>
        <begin position="187"/>
        <end position="196"/>
    </location>
</feature>
<comment type="catalytic activity">
    <reaction evidence="7">
        <text>L-threonyl-[protein] + ATP = O-phospho-L-threonyl-[protein] + ADP + H(+)</text>
        <dbReference type="Rhea" id="RHEA:46608"/>
        <dbReference type="Rhea" id="RHEA-COMP:11060"/>
        <dbReference type="Rhea" id="RHEA-COMP:11605"/>
        <dbReference type="ChEBI" id="CHEBI:15378"/>
        <dbReference type="ChEBI" id="CHEBI:30013"/>
        <dbReference type="ChEBI" id="CHEBI:30616"/>
        <dbReference type="ChEBI" id="CHEBI:61977"/>
        <dbReference type="ChEBI" id="CHEBI:456216"/>
        <dbReference type="EC" id="2.7.11.1"/>
    </reaction>
</comment>
<dbReference type="SUPFAM" id="SSF56112">
    <property type="entry name" value="Protein kinase-like (PK-like)"/>
    <property type="match status" value="1"/>
</dbReference>
<evidence type="ECO:0000256" key="1">
    <source>
        <dbReference type="ARBA" id="ARBA00012513"/>
    </source>
</evidence>
<evidence type="ECO:0000256" key="6">
    <source>
        <dbReference type="ARBA" id="ARBA00022840"/>
    </source>
</evidence>
<keyword evidence="6" id="KW-0067">ATP-binding</keyword>
<dbReference type="Proteomes" id="UP001150238">
    <property type="component" value="Unassembled WGS sequence"/>
</dbReference>
<evidence type="ECO:0000256" key="3">
    <source>
        <dbReference type="ARBA" id="ARBA00022679"/>
    </source>
</evidence>
<dbReference type="GO" id="GO:0035556">
    <property type="term" value="P:intracellular signal transduction"/>
    <property type="evidence" value="ECO:0007669"/>
    <property type="project" value="TreeGrafter"/>
</dbReference>
<evidence type="ECO:0000259" key="10">
    <source>
        <dbReference type="SMART" id="SM01331"/>
    </source>
</evidence>
<dbReference type="SMART" id="SM01331">
    <property type="entry name" value="DUF3635"/>
    <property type="match status" value="1"/>
</dbReference>
<evidence type="ECO:0000313" key="11">
    <source>
        <dbReference type="EMBL" id="KAJ4492127.1"/>
    </source>
</evidence>
<dbReference type="PANTHER" id="PTHR24419">
    <property type="entry name" value="INTERLEUKIN-1 RECEPTOR-ASSOCIATED KINASE"/>
    <property type="match status" value="1"/>
</dbReference>
<name>A0A9W9DYP9_9AGAR</name>
<dbReference type="InterPro" id="IPR011009">
    <property type="entry name" value="Kinase-like_dom_sf"/>
</dbReference>
<sequence length="768" mass="85291">MLGTRTKQINSYGKRSQRIVSVFQSESGSKASIFDDLPPTKLAPVASRMKKKRSENAVDVRPKLASPKHRQVQKKKQSPLAQPLRQKLMRAQMGRKVSNTKAAVENTPTRTPLAMYPLNTPGSPAIPSGLLRKKARPSSAIRTPLMKTRSDLVEVDIIILDDQGKTISRERRVSKGKNVEPGNSSFERSDNDEGPIRPRKRLRNFVITSEDESSSDDEDVVPSPVVNPKLKVVKLPLHPPLPVPSRSLPYVLVPSPSPELAAILKATNTTDPTSPPLAPLPLIDYDLPHIVKPRKLTPIKGRGRGFLRPPSPPSPLSDSDLEISFSDLDLGVDIGPVDTSLELPPVIPEYLRPLLEECQQSMTGLHEFSAFIDTFAFDPAVRGILPAKNLRFRKVGEASFSEVFGIGDVVLKVIPLRDESGASLSGSQKARMSDCADLPAPTDAKDVLKEVIVTRAMGEVCERFVKLVKAYVVRGRYPEVLLELWDRFAEEHGSESVRPDSFSVSQAYAIIVLPNGGPDLEAYTFSNPSKRWRHACSIFWQVTKALARAEQLVSFEHRDLHWGQILIKELPMASGLPMQQQQLNTPARKHSTKSHMDDSSMGIEVTLIDLGLARMDAGDGQGGEMIHWTPFDEDVFTSEGDYQFDIYRMMKKQNGDSWETFTPSTNVLWLHYVLTRLLHSKGLRAPAAPRQGVHHPSSQFTERDCYECLIDIEQWLAKLTKPLLASTKKAKSKKKVAAPKVGDAPPLCAGEIVEYGIKKRWVKTLSNL</sequence>
<keyword evidence="4" id="KW-0547">Nucleotide-binding</keyword>
<dbReference type="EMBL" id="JANVFS010000005">
    <property type="protein sequence ID" value="KAJ4492127.1"/>
    <property type="molecule type" value="Genomic_DNA"/>
</dbReference>
<dbReference type="EC" id="2.7.11.1" evidence="1"/>
<evidence type="ECO:0000256" key="2">
    <source>
        <dbReference type="ARBA" id="ARBA00022527"/>
    </source>
</evidence>
<dbReference type="PANTHER" id="PTHR24419:SF18">
    <property type="entry name" value="SERINE_THREONINE-PROTEIN KINASE HASPIN"/>
    <property type="match status" value="1"/>
</dbReference>
<feature type="region of interest" description="Disordered" evidence="9">
    <location>
        <begin position="111"/>
        <end position="137"/>
    </location>
</feature>
<dbReference type="GO" id="GO:0005524">
    <property type="term" value="F:ATP binding"/>
    <property type="evidence" value="ECO:0007669"/>
    <property type="project" value="UniProtKB-KW"/>
</dbReference>
<reference evidence="11" key="2">
    <citation type="journal article" date="2023" name="Proc. Natl. Acad. Sci. U.S.A.">
        <title>A global phylogenomic analysis of the shiitake genus Lentinula.</title>
        <authorList>
            <person name="Sierra-Patev S."/>
            <person name="Min B."/>
            <person name="Naranjo-Ortiz M."/>
            <person name="Looney B."/>
            <person name="Konkel Z."/>
            <person name="Slot J.C."/>
            <person name="Sakamoto Y."/>
            <person name="Steenwyk J.L."/>
            <person name="Rokas A."/>
            <person name="Carro J."/>
            <person name="Camarero S."/>
            <person name="Ferreira P."/>
            <person name="Molpeceres G."/>
            <person name="Ruiz-Duenas F.J."/>
            <person name="Serrano A."/>
            <person name="Henrissat B."/>
            <person name="Drula E."/>
            <person name="Hughes K.W."/>
            <person name="Mata J.L."/>
            <person name="Ishikawa N.K."/>
            <person name="Vargas-Isla R."/>
            <person name="Ushijima S."/>
            <person name="Smith C.A."/>
            <person name="Donoghue J."/>
            <person name="Ahrendt S."/>
            <person name="Andreopoulos W."/>
            <person name="He G."/>
            <person name="LaButti K."/>
            <person name="Lipzen A."/>
            <person name="Ng V."/>
            <person name="Riley R."/>
            <person name="Sandor L."/>
            <person name="Barry K."/>
            <person name="Martinez A.T."/>
            <person name="Xiao Y."/>
            <person name="Gibbons J.G."/>
            <person name="Terashima K."/>
            <person name="Grigoriev I.V."/>
            <person name="Hibbett D."/>
        </authorList>
    </citation>
    <scope>NUCLEOTIDE SEQUENCE</scope>
    <source>
        <strain evidence="11">Sp2 HRB7682 ss15</strain>
    </source>
</reference>
<comment type="caution">
    <text evidence="11">The sequence shown here is derived from an EMBL/GenBank/DDBJ whole genome shotgun (WGS) entry which is preliminary data.</text>
</comment>
<accession>A0A9W9DYP9</accession>
<feature type="domain" description="Serine/threonine-protein kinase haspin C-terminal" evidence="10">
    <location>
        <begin position="633"/>
        <end position="710"/>
    </location>
</feature>
<dbReference type="AlphaFoldDB" id="A0A9W9DYP9"/>
<evidence type="ECO:0000313" key="12">
    <source>
        <dbReference type="Proteomes" id="UP001150238"/>
    </source>
</evidence>
<evidence type="ECO:0000256" key="4">
    <source>
        <dbReference type="ARBA" id="ARBA00022741"/>
    </source>
</evidence>